<evidence type="ECO:0000313" key="2">
    <source>
        <dbReference type="EMBL" id="CAL5993906.1"/>
    </source>
</evidence>
<dbReference type="Pfam" id="PF00071">
    <property type="entry name" value="Ras"/>
    <property type="match status" value="1"/>
</dbReference>
<evidence type="ECO:0000313" key="3">
    <source>
        <dbReference type="Proteomes" id="UP001642409"/>
    </source>
</evidence>
<sequence length="277" mass="32246">MNQNEKVFKVIIDGAQQTHKSRLFCELLHKQSDCICLFGTETVQFQGVNAKLQIWGSYRQSNTMKFSPLYYKGTGVVLLVFDVGKLETLRMCPIYIQQIRSECSKNTQIMLIGQQFTEIRQVSVDEATVFAEMNKMTYTEVNYIGDQKQSRNLRQDAFVANENTQLQMAQLKRRMAAVAIKSVSSSELMIFVLEIYLLLLLVEWENYIVLLCWYCYLFVENSIINYLSCLIFWSLFLELIQHIIIITANLTFANRLHLTVTNCIQQPKDSQYQLTFI</sequence>
<keyword evidence="1" id="KW-0472">Membrane</keyword>
<keyword evidence="1" id="KW-0812">Transmembrane</keyword>
<protein>
    <submittedName>
        <fullName evidence="2">Rab2a</fullName>
    </submittedName>
</protein>
<dbReference type="InterPro" id="IPR027417">
    <property type="entry name" value="P-loop_NTPase"/>
</dbReference>
<dbReference type="InterPro" id="IPR050209">
    <property type="entry name" value="Rab_GTPases_membrane_traffic"/>
</dbReference>
<gene>
    <name evidence="2" type="ORF">HINF_LOCUS13289</name>
</gene>
<comment type="caution">
    <text evidence="2">The sequence shown here is derived from an EMBL/GenBank/DDBJ whole genome shotgun (WGS) entry which is preliminary data.</text>
</comment>
<keyword evidence="1" id="KW-1133">Transmembrane helix</keyword>
<dbReference type="Proteomes" id="UP001642409">
    <property type="component" value="Unassembled WGS sequence"/>
</dbReference>
<dbReference type="PROSITE" id="PS51419">
    <property type="entry name" value="RAB"/>
    <property type="match status" value="1"/>
</dbReference>
<proteinExistence type="predicted"/>
<keyword evidence="3" id="KW-1185">Reference proteome</keyword>
<dbReference type="Gene3D" id="3.40.50.300">
    <property type="entry name" value="P-loop containing nucleotide triphosphate hydrolases"/>
    <property type="match status" value="1"/>
</dbReference>
<dbReference type="EMBL" id="CAXDID020000031">
    <property type="protein sequence ID" value="CAL5993906.1"/>
    <property type="molecule type" value="Genomic_DNA"/>
</dbReference>
<evidence type="ECO:0000256" key="1">
    <source>
        <dbReference type="SAM" id="Phobius"/>
    </source>
</evidence>
<dbReference type="SMART" id="SM00175">
    <property type="entry name" value="RAB"/>
    <property type="match status" value="1"/>
</dbReference>
<dbReference type="SUPFAM" id="SSF52540">
    <property type="entry name" value="P-loop containing nucleoside triphosphate hydrolases"/>
    <property type="match status" value="1"/>
</dbReference>
<dbReference type="PANTHER" id="PTHR47979">
    <property type="entry name" value="DRAB11-RELATED"/>
    <property type="match status" value="1"/>
</dbReference>
<name>A0ABP1HP39_9EUKA</name>
<dbReference type="InterPro" id="IPR001806">
    <property type="entry name" value="Small_GTPase"/>
</dbReference>
<accession>A0ABP1HP39</accession>
<reference evidence="2 3" key="1">
    <citation type="submission" date="2024-07" db="EMBL/GenBank/DDBJ databases">
        <authorList>
            <person name="Akdeniz Z."/>
        </authorList>
    </citation>
    <scope>NUCLEOTIDE SEQUENCE [LARGE SCALE GENOMIC DNA]</scope>
</reference>
<feature type="transmembrane region" description="Helical" evidence="1">
    <location>
        <begin position="207"/>
        <end position="236"/>
    </location>
</feature>
<organism evidence="2 3">
    <name type="scientific">Hexamita inflata</name>
    <dbReference type="NCBI Taxonomy" id="28002"/>
    <lineage>
        <taxon>Eukaryota</taxon>
        <taxon>Metamonada</taxon>
        <taxon>Diplomonadida</taxon>
        <taxon>Hexamitidae</taxon>
        <taxon>Hexamitinae</taxon>
        <taxon>Hexamita</taxon>
    </lineage>
</organism>